<evidence type="ECO:0000256" key="4">
    <source>
        <dbReference type="SAM" id="MobiDB-lite"/>
    </source>
</evidence>
<reference evidence="6" key="2">
    <citation type="submission" date="2021-08" db="EMBL/GenBank/DDBJ databases">
        <authorList>
            <person name="Tani A."/>
            <person name="Ola A."/>
            <person name="Ogura Y."/>
            <person name="Katsura K."/>
            <person name="Hayashi T."/>
        </authorList>
    </citation>
    <scope>NUCLEOTIDE SEQUENCE</scope>
    <source>
        <strain evidence="6">KCTC 52305</strain>
    </source>
</reference>
<keyword evidence="7" id="KW-1185">Reference proteome</keyword>
<dbReference type="Gene3D" id="1.10.287.950">
    <property type="entry name" value="Methyl-accepting chemotaxis protein"/>
    <property type="match status" value="1"/>
</dbReference>
<dbReference type="PRINTS" id="PR00260">
    <property type="entry name" value="CHEMTRNSDUCR"/>
</dbReference>
<gene>
    <name evidence="6" type="ORF">OPKNFCMD_4711</name>
</gene>
<dbReference type="Gene3D" id="3.30.450.20">
    <property type="entry name" value="PAS domain"/>
    <property type="match status" value="1"/>
</dbReference>
<evidence type="ECO:0000256" key="2">
    <source>
        <dbReference type="ARBA" id="ARBA00029447"/>
    </source>
</evidence>
<comment type="similarity">
    <text evidence="2">Belongs to the methyl-accepting chemotaxis (MCP) protein family.</text>
</comment>
<evidence type="ECO:0000313" key="7">
    <source>
        <dbReference type="Proteomes" id="UP001055167"/>
    </source>
</evidence>
<evidence type="ECO:0000256" key="1">
    <source>
        <dbReference type="ARBA" id="ARBA00023224"/>
    </source>
</evidence>
<keyword evidence="1 3" id="KW-0807">Transducer</keyword>
<dbReference type="SUPFAM" id="SSF58104">
    <property type="entry name" value="Methyl-accepting chemotaxis protein (MCP) signaling domain"/>
    <property type="match status" value="1"/>
</dbReference>
<comment type="caution">
    <text evidence="6">The sequence shown here is derived from an EMBL/GenBank/DDBJ whole genome shotgun (WGS) entry which is preliminary data.</text>
</comment>
<dbReference type="InterPro" id="IPR004090">
    <property type="entry name" value="Chemotax_Me-accpt_rcpt"/>
</dbReference>
<dbReference type="Pfam" id="PF00015">
    <property type="entry name" value="MCPsignal"/>
    <property type="match status" value="1"/>
</dbReference>
<feature type="domain" description="Methyl-accepting transducer" evidence="5">
    <location>
        <begin position="36"/>
        <end position="90"/>
    </location>
</feature>
<accession>A0ABQ4R5D1</accession>
<protein>
    <recommendedName>
        <fullName evidence="5">Methyl-accepting transducer domain-containing protein</fullName>
    </recommendedName>
</protein>
<feature type="region of interest" description="Disordered" evidence="4">
    <location>
        <begin position="358"/>
        <end position="380"/>
    </location>
</feature>
<evidence type="ECO:0000313" key="6">
    <source>
        <dbReference type="EMBL" id="GJD51952.1"/>
    </source>
</evidence>
<dbReference type="RefSeq" id="WP_128566481.1">
    <property type="nucleotide sequence ID" value="NZ_BPQH01000016.1"/>
</dbReference>
<organism evidence="6 7">
    <name type="scientific">Methylobacterium crusticola</name>
    <dbReference type="NCBI Taxonomy" id="1697972"/>
    <lineage>
        <taxon>Bacteria</taxon>
        <taxon>Pseudomonadati</taxon>
        <taxon>Pseudomonadota</taxon>
        <taxon>Alphaproteobacteria</taxon>
        <taxon>Hyphomicrobiales</taxon>
        <taxon>Methylobacteriaceae</taxon>
        <taxon>Methylobacterium</taxon>
    </lineage>
</organism>
<name>A0ABQ4R5D1_9HYPH</name>
<evidence type="ECO:0000256" key="3">
    <source>
        <dbReference type="PROSITE-ProRule" id="PRU00284"/>
    </source>
</evidence>
<dbReference type="PROSITE" id="PS50111">
    <property type="entry name" value="CHEMOTAXIS_TRANSDUC_2"/>
    <property type="match status" value="1"/>
</dbReference>
<dbReference type="PANTHER" id="PTHR32089:SF112">
    <property type="entry name" value="LYSOZYME-LIKE PROTEIN-RELATED"/>
    <property type="match status" value="1"/>
</dbReference>
<sequence length="380" mass="39390">MTSRVNAAVRGSVGTPTLAQVAGETDEVRKIVTGKTKAIQAVTAQVKILALNALIEAARAGEQGRGFSVVAQEVRAVGAEVEAIAAALEAELAGRITGLQGMMRRLSEAAQGERLVDLALNAVELIDRNLYERTCDVRWWATDAAIVACAAEPSPDRAAHAAERLGVILSAYTVYLDLWLCDATGTVVANGRPEQFPDVRGASVAGEEWFQRAAALPDGDAYGAAEVTARPLLAGAQAATYYAGVRAGGRSDGRPLGVLAIHFDWEPQARAIVAGVRVAPEDRDRTRVLLVDAGGLVLAASDGRGALSERLSLEAGGRAGGFVADPRTGAVTAFHRTPGYETYAGLGWSGVITQAAVPQSPSTPRIPAAGAVRGPGRAPA</sequence>
<dbReference type="Proteomes" id="UP001055167">
    <property type="component" value="Unassembled WGS sequence"/>
</dbReference>
<feature type="compositionally biased region" description="Low complexity" evidence="4">
    <location>
        <begin position="365"/>
        <end position="380"/>
    </location>
</feature>
<dbReference type="PANTHER" id="PTHR32089">
    <property type="entry name" value="METHYL-ACCEPTING CHEMOTAXIS PROTEIN MCPB"/>
    <property type="match status" value="1"/>
</dbReference>
<dbReference type="EMBL" id="BPQH01000016">
    <property type="protein sequence ID" value="GJD51952.1"/>
    <property type="molecule type" value="Genomic_DNA"/>
</dbReference>
<proteinExistence type="inferred from homology"/>
<reference evidence="6" key="1">
    <citation type="journal article" date="2021" name="Front. Microbiol.">
        <title>Comprehensive Comparative Genomics and Phenotyping of Methylobacterium Species.</title>
        <authorList>
            <person name="Alessa O."/>
            <person name="Ogura Y."/>
            <person name="Fujitani Y."/>
            <person name="Takami H."/>
            <person name="Hayashi T."/>
            <person name="Sahin N."/>
            <person name="Tani A."/>
        </authorList>
    </citation>
    <scope>NUCLEOTIDE SEQUENCE</scope>
    <source>
        <strain evidence="6">KCTC 52305</strain>
    </source>
</reference>
<evidence type="ECO:0000259" key="5">
    <source>
        <dbReference type="PROSITE" id="PS50111"/>
    </source>
</evidence>
<dbReference type="InterPro" id="IPR004089">
    <property type="entry name" value="MCPsignal_dom"/>
</dbReference>